<evidence type="ECO:0000256" key="1">
    <source>
        <dbReference type="SAM" id="MobiDB-lite"/>
    </source>
</evidence>
<dbReference type="AlphaFoldDB" id="A0A5N0DML5"/>
<evidence type="ECO:0000313" key="2">
    <source>
        <dbReference type="EMBL" id="KAA8877335.1"/>
    </source>
</evidence>
<dbReference type="RefSeq" id="WP_150408345.1">
    <property type="nucleotide sequence ID" value="NZ_VXLC01000051.1"/>
</dbReference>
<keyword evidence="3" id="KW-1185">Reference proteome</keyword>
<evidence type="ECO:0000313" key="3">
    <source>
        <dbReference type="Proteomes" id="UP000323876"/>
    </source>
</evidence>
<gene>
    <name evidence="2" type="ORF">F3087_45005</name>
</gene>
<feature type="compositionally biased region" description="Basic residues" evidence="1">
    <location>
        <begin position="498"/>
        <end position="519"/>
    </location>
</feature>
<feature type="compositionally biased region" description="Polar residues" evidence="1">
    <location>
        <begin position="445"/>
        <end position="454"/>
    </location>
</feature>
<dbReference type="Proteomes" id="UP000323876">
    <property type="component" value="Unassembled WGS sequence"/>
</dbReference>
<feature type="region of interest" description="Disordered" evidence="1">
    <location>
        <begin position="436"/>
        <end position="519"/>
    </location>
</feature>
<dbReference type="OrthoDB" id="4556916at2"/>
<reference evidence="2 3" key="1">
    <citation type="submission" date="2019-09" db="EMBL/GenBank/DDBJ databases">
        <authorList>
            <person name="Wang X."/>
        </authorList>
    </citation>
    <scope>NUCLEOTIDE SEQUENCE [LARGE SCALE GENOMIC DNA]</scope>
    <source>
        <strain evidence="2 3">CICC 11023</strain>
    </source>
</reference>
<proteinExistence type="predicted"/>
<dbReference type="EMBL" id="VXLC01000051">
    <property type="protein sequence ID" value="KAA8877335.1"/>
    <property type="molecule type" value="Genomic_DNA"/>
</dbReference>
<accession>A0A5N0DML5</accession>
<protein>
    <submittedName>
        <fullName evidence="2">Uncharacterized protein</fullName>
    </submittedName>
</protein>
<comment type="caution">
    <text evidence="2">The sequence shown here is derived from an EMBL/GenBank/DDBJ whole genome shotgun (WGS) entry which is preliminary data.</text>
</comment>
<sequence length="519" mass="58307">MDDIQARSSGHDFSETGMRWAYEGLYQLRQHVISIESATEYLRLHREMVQLESAWLTGPPKWALRWRFLDAAVQDWANDPDFARQLRDEAFYGSFFAPPNLDGIERESLAQAAELVHCGALGELTETSSLAYIATYTYTHTASATGDLGAHTSWWKAREWVRERAVTDSDTAVDMTVAAHDVVSGKRHLLNTATAIPATELVTELDRLAAVLGGARERDGKPFVDDLHYDVLCDDYRASMIAARHPRTGIRRFEHKLYTDDLRDQTLDFAAGIGRQGTVEELAGIDRTARQDGADLAAVGSSWLDQIAEHAERARERLFAQGIEVHYPHAHDPTLLIQAGHSPVDDVDPWYGWQLRLTQLGDEHTGELHQIGRYRSCEELLTALQNRTSTTGPAYDATPDVVPAEVATMLREFGRQLRELDTNVATSATLRTAIRSGQPIHWTRNGKQSNTTGFTAPGERDPAHKLIETPARESQCRSTGQERAQPPPSESNPIRDAARKRRERTARQPNRTRPRRRHL</sequence>
<feature type="compositionally biased region" description="Basic and acidic residues" evidence="1">
    <location>
        <begin position="458"/>
        <end position="475"/>
    </location>
</feature>
<name>A0A5N0DML5_9NOCA</name>
<organism evidence="2 3">
    <name type="scientific">Nocardia colli</name>
    <dbReference type="NCBI Taxonomy" id="2545717"/>
    <lineage>
        <taxon>Bacteria</taxon>
        <taxon>Bacillati</taxon>
        <taxon>Actinomycetota</taxon>
        <taxon>Actinomycetes</taxon>
        <taxon>Mycobacteriales</taxon>
        <taxon>Nocardiaceae</taxon>
        <taxon>Nocardia</taxon>
    </lineage>
</organism>